<reference evidence="3 4" key="1">
    <citation type="submission" date="2021-08" db="EMBL/GenBank/DDBJ databases">
        <authorList>
            <person name="Peeters C."/>
        </authorList>
    </citation>
    <scope>NUCLEOTIDE SEQUENCE [LARGE SCALE GENOMIC DNA]</scope>
    <source>
        <strain evidence="3 4">LMG 21510</strain>
    </source>
</reference>
<feature type="transmembrane region" description="Helical" evidence="2">
    <location>
        <begin position="7"/>
        <end position="31"/>
    </location>
</feature>
<dbReference type="EMBL" id="CAJZAH010000004">
    <property type="protein sequence ID" value="CAG9178864.1"/>
    <property type="molecule type" value="Genomic_DNA"/>
</dbReference>
<comment type="caution">
    <text evidence="3">The sequence shown here is derived from an EMBL/GenBank/DDBJ whole genome shotgun (WGS) entry which is preliminary data.</text>
</comment>
<dbReference type="PROSITE" id="PS51257">
    <property type="entry name" value="PROKAR_LIPOPROTEIN"/>
    <property type="match status" value="1"/>
</dbReference>
<feature type="transmembrane region" description="Helical" evidence="2">
    <location>
        <begin position="37"/>
        <end position="56"/>
    </location>
</feature>
<sequence length="86" mass="9039">MKTPGTLMWIYGMPLLLAVAGCVGLAAALFADGLWDWISWLALGGMTAIGLWYAMLPVRTGRAASAAPREPSPAPASRSADPAPRR</sequence>
<dbReference type="RefSeq" id="WP_224043186.1">
    <property type="nucleotide sequence ID" value="NZ_CAJZAH010000004.1"/>
</dbReference>
<evidence type="ECO:0000256" key="1">
    <source>
        <dbReference type="SAM" id="MobiDB-lite"/>
    </source>
</evidence>
<keyword evidence="2" id="KW-0812">Transmembrane</keyword>
<keyword evidence="2" id="KW-0472">Membrane</keyword>
<evidence type="ECO:0000256" key="2">
    <source>
        <dbReference type="SAM" id="Phobius"/>
    </source>
</evidence>
<gene>
    <name evidence="3" type="ORF">LMG21510_03625</name>
</gene>
<evidence type="ECO:0008006" key="5">
    <source>
        <dbReference type="Google" id="ProtNLM"/>
    </source>
</evidence>
<feature type="region of interest" description="Disordered" evidence="1">
    <location>
        <begin position="64"/>
        <end position="86"/>
    </location>
</feature>
<protein>
    <recommendedName>
        <fullName evidence="5">DUF4175 domain-containing protein</fullName>
    </recommendedName>
</protein>
<evidence type="ECO:0000313" key="4">
    <source>
        <dbReference type="Proteomes" id="UP000721236"/>
    </source>
</evidence>
<dbReference type="Proteomes" id="UP000721236">
    <property type="component" value="Unassembled WGS sequence"/>
</dbReference>
<accession>A0ABM8XFF8</accession>
<keyword evidence="2" id="KW-1133">Transmembrane helix</keyword>
<organism evidence="3 4">
    <name type="scientific">Cupriavidus respiraculi</name>
    <dbReference type="NCBI Taxonomy" id="195930"/>
    <lineage>
        <taxon>Bacteria</taxon>
        <taxon>Pseudomonadati</taxon>
        <taxon>Pseudomonadota</taxon>
        <taxon>Betaproteobacteria</taxon>
        <taxon>Burkholderiales</taxon>
        <taxon>Burkholderiaceae</taxon>
        <taxon>Cupriavidus</taxon>
    </lineage>
</organism>
<proteinExistence type="predicted"/>
<name>A0ABM8XFF8_9BURK</name>
<keyword evidence="4" id="KW-1185">Reference proteome</keyword>
<evidence type="ECO:0000313" key="3">
    <source>
        <dbReference type="EMBL" id="CAG9178864.1"/>
    </source>
</evidence>